<dbReference type="PROSITE" id="PS51257">
    <property type="entry name" value="PROKAR_LIPOPROTEIN"/>
    <property type="match status" value="1"/>
</dbReference>
<dbReference type="InterPro" id="IPR046281">
    <property type="entry name" value="DUF6318"/>
</dbReference>
<sequence>MTIRNIPTFLAATCLSTLLLSACGPGSPEAGRPNTAPPSTSSSDPTATPPVSSSKPTEPPPRPTAAQGLTLASAEEFVRYYSALMNYAADTGDTSPMLDASESGCENCKSYATSVQRSNAANGLLTGDYHEHLAEVSELVRGESGRLGGSANVTVGAYTTKESAKATPFKSKPAKYKREFALSPQAGSWVMYEMKSVAQ</sequence>
<gene>
    <name evidence="4" type="ORF">E1261_44480</name>
</gene>
<proteinExistence type="predicted"/>
<dbReference type="OrthoDB" id="3830219at2"/>
<evidence type="ECO:0000313" key="4">
    <source>
        <dbReference type="EMBL" id="TDC13898.1"/>
    </source>
</evidence>
<keyword evidence="5" id="KW-1185">Reference proteome</keyword>
<dbReference type="Proteomes" id="UP000295075">
    <property type="component" value="Unassembled WGS sequence"/>
</dbReference>
<accession>A0A4R4NVT1</accession>
<dbReference type="RefSeq" id="WP_132416371.1">
    <property type="nucleotide sequence ID" value="NZ_SMKA01000495.1"/>
</dbReference>
<dbReference type="Pfam" id="PF19843">
    <property type="entry name" value="DUF6318"/>
    <property type="match status" value="1"/>
</dbReference>
<evidence type="ECO:0000313" key="5">
    <source>
        <dbReference type="Proteomes" id="UP000295075"/>
    </source>
</evidence>
<comment type="caution">
    <text evidence="4">The sequence shown here is derived from an EMBL/GenBank/DDBJ whole genome shotgun (WGS) entry which is preliminary data.</text>
</comment>
<evidence type="ECO:0000256" key="1">
    <source>
        <dbReference type="SAM" id="MobiDB-lite"/>
    </source>
</evidence>
<feature type="chain" id="PRO_5038773197" description="DUF6318 domain-containing protein" evidence="2">
    <location>
        <begin position="31"/>
        <end position="199"/>
    </location>
</feature>
<dbReference type="AlphaFoldDB" id="A0A4R4NVT1"/>
<name>A0A4R4NVT1_9ACTN</name>
<feature type="signal peptide" evidence="2">
    <location>
        <begin position="1"/>
        <end position="30"/>
    </location>
</feature>
<feature type="domain" description="DUF6318" evidence="3">
    <location>
        <begin position="60"/>
        <end position="194"/>
    </location>
</feature>
<dbReference type="EMBL" id="SMKA01000495">
    <property type="protein sequence ID" value="TDC13898.1"/>
    <property type="molecule type" value="Genomic_DNA"/>
</dbReference>
<protein>
    <recommendedName>
        <fullName evidence="3">DUF6318 domain-containing protein</fullName>
    </recommendedName>
</protein>
<evidence type="ECO:0000259" key="3">
    <source>
        <dbReference type="Pfam" id="PF19843"/>
    </source>
</evidence>
<reference evidence="4 5" key="1">
    <citation type="submission" date="2019-03" db="EMBL/GenBank/DDBJ databases">
        <title>Draft genome sequences of novel Actinobacteria.</title>
        <authorList>
            <person name="Sahin N."/>
            <person name="Ay H."/>
            <person name="Saygin H."/>
        </authorList>
    </citation>
    <scope>NUCLEOTIDE SEQUENCE [LARGE SCALE GENOMIC DNA]</scope>
    <source>
        <strain evidence="4 5">JCM 30547</strain>
    </source>
</reference>
<feature type="region of interest" description="Disordered" evidence="1">
    <location>
        <begin position="25"/>
        <end position="67"/>
    </location>
</feature>
<feature type="compositionally biased region" description="Low complexity" evidence="1">
    <location>
        <begin position="33"/>
        <end position="54"/>
    </location>
</feature>
<evidence type="ECO:0000256" key="2">
    <source>
        <dbReference type="SAM" id="SignalP"/>
    </source>
</evidence>
<organism evidence="4 5">
    <name type="scientific">Kribbella albertanoniae</name>
    <dbReference type="NCBI Taxonomy" id="1266829"/>
    <lineage>
        <taxon>Bacteria</taxon>
        <taxon>Bacillati</taxon>
        <taxon>Actinomycetota</taxon>
        <taxon>Actinomycetes</taxon>
        <taxon>Propionibacteriales</taxon>
        <taxon>Kribbellaceae</taxon>
        <taxon>Kribbella</taxon>
    </lineage>
</organism>
<keyword evidence="2" id="KW-0732">Signal</keyword>